<name>A0A1G6J595_9BACI</name>
<organism evidence="1 2">
    <name type="scientific">Terribacillus halophilus</name>
    <dbReference type="NCBI Taxonomy" id="361279"/>
    <lineage>
        <taxon>Bacteria</taxon>
        <taxon>Bacillati</taxon>
        <taxon>Bacillota</taxon>
        <taxon>Bacilli</taxon>
        <taxon>Bacillales</taxon>
        <taxon>Bacillaceae</taxon>
        <taxon>Terribacillus</taxon>
    </lineage>
</organism>
<evidence type="ECO:0000313" key="2">
    <source>
        <dbReference type="Proteomes" id="UP000198666"/>
    </source>
</evidence>
<dbReference type="Proteomes" id="UP000198666">
    <property type="component" value="Unassembled WGS sequence"/>
</dbReference>
<evidence type="ECO:0000313" key="1">
    <source>
        <dbReference type="EMBL" id="SDC13891.1"/>
    </source>
</evidence>
<dbReference type="EMBL" id="FMZB01000001">
    <property type="protein sequence ID" value="SDC13891.1"/>
    <property type="molecule type" value="Genomic_DNA"/>
</dbReference>
<keyword evidence="2" id="KW-1185">Reference proteome</keyword>
<proteinExistence type="predicted"/>
<accession>A0A1G6J595</accession>
<sequence>MEASINLIDSLWDHPDKANESLRADYKKYSDLIPLAIEVNAESYDTISLFQELLLNIEQNMNVSYEADKWTGEPKKDKLRNNFIAANLN</sequence>
<protein>
    <submittedName>
        <fullName evidence="1">Uncharacterized protein</fullName>
    </submittedName>
</protein>
<dbReference type="AlphaFoldDB" id="A0A1G6J595"/>
<gene>
    <name evidence="1" type="ORF">SAMN05421663_101481</name>
</gene>
<dbReference type="STRING" id="361279.SAMN05421663_101481"/>
<reference evidence="2" key="1">
    <citation type="submission" date="2016-10" db="EMBL/GenBank/DDBJ databases">
        <authorList>
            <person name="Varghese N."/>
            <person name="Submissions S."/>
        </authorList>
    </citation>
    <scope>NUCLEOTIDE SEQUENCE [LARGE SCALE GENOMIC DNA]</scope>
    <source>
        <strain evidence="2">DSM 21620</strain>
    </source>
</reference>